<organism evidence="7 8">
    <name type="scientific">Paenibacillus lycopersici</name>
    <dbReference type="NCBI Taxonomy" id="2704462"/>
    <lineage>
        <taxon>Bacteria</taxon>
        <taxon>Bacillati</taxon>
        <taxon>Bacillota</taxon>
        <taxon>Bacilli</taxon>
        <taxon>Bacillales</taxon>
        <taxon>Paenibacillaceae</taxon>
        <taxon>Paenibacillus</taxon>
    </lineage>
</organism>
<reference evidence="7 8" key="1">
    <citation type="submission" date="2020-01" db="EMBL/GenBank/DDBJ databases">
        <title>Paenibacillus sp. nov., isolated from tomato rhizosphere.</title>
        <authorList>
            <person name="Weon H.-Y."/>
            <person name="Lee S.A."/>
        </authorList>
    </citation>
    <scope>NUCLEOTIDE SEQUENCE [LARGE SCALE GENOMIC DNA]</scope>
    <source>
        <strain evidence="7 8">12200R-189</strain>
    </source>
</reference>
<evidence type="ECO:0000313" key="8">
    <source>
        <dbReference type="Proteomes" id="UP000476064"/>
    </source>
</evidence>
<evidence type="ECO:0000256" key="3">
    <source>
        <dbReference type="ARBA" id="ARBA00022884"/>
    </source>
</evidence>
<dbReference type="FunFam" id="2.30.310.10:FF:000004">
    <property type="entry name" value="Fibronectin-binding protein A"/>
    <property type="match status" value="1"/>
</dbReference>
<comment type="subunit">
    <text evidence="5">Associates with stalled 50S ribosomal subunits. Binds to RqcP.</text>
</comment>
<dbReference type="Proteomes" id="UP000476064">
    <property type="component" value="Chromosome"/>
</dbReference>
<dbReference type="InterPro" id="IPR051608">
    <property type="entry name" value="RQC_Subunit_NEMF"/>
</dbReference>
<dbReference type="PANTHER" id="PTHR15239">
    <property type="entry name" value="NUCLEAR EXPORT MEDIATOR FACTOR NEMF"/>
    <property type="match status" value="1"/>
</dbReference>
<keyword evidence="4 5" id="KW-0648">Protein biosynthesis</keyword>
<keyword evidence="1 5" id="KW-0820">tRNA-binding</keyword>
<dbReference type="Pfam" id="PF05670">
    <property type="entry name" value="NFACT-R_1"/>
    <property type="match status" value="1"/>
</dbReference>
<dbReference type="InterPro" id="IPR008532">
    <property type="entry name" value="NFACT_RNA-bd"/>
</dbReference>
<dbReference type="GO" id="GO:1990112">
    <property type="term" value="C:RQC complex"/>
    <property type="evidence" value="ECO:0007669"/>
    <property type="project" value="TreeGrafter"/>
</dbReference>
<keyword evidence="3 5" id="KW-0694">RNA-binding</keyword>
<dbReference type="GO" id="GO:0000049">
    <property type="term" value="F:tRNA binding"/>
    <property type="evidence" value="ECO:0007669"/>
    <property type="project" value="UniProtKB-UniRule"/>
</dbReference>
<keyword evidence="8" id="KW-1185">Reference proteome</keyword>
<dbReference type="KEGG" id="plyc:GXP70_18895"/>
<evidence type="ECO:0000256" key="2">
    <source>
        <dbReference type="ARBA" id="ARBA00022730"/>
    </source>
</evidence>
<evidence type="ECO:0000313" key="7">
    <source>
        <dbReference type="EMBL" id="QHT61842.1"/>
    </source>
</evidence>
<keyword evidence="5" id="KW-0175">Coiled coil</keyword>
<comment type="function">
    <text evidence="5">Key component of the ribosome quality control system (RQC), a ribosome-associated complex that mediates the extraction of incompletely synthesized nascent chains from stalled ribosomes and their subsequent degradation. RqcH recruits Ala-charged tRNA, and with RqcP directs the elongation of stalled nascent chains on 50S ribosomal subunits, leading to non-templated C-terminal alanine extensions (Ala tail). The Ala tail promotes nascent chain degradation. May add between 1 and at least 8 Ala residues. Binds to stalled 50S ribosomal subunits.</text>
</comment>
<proteinExistence type="inferred from homology"/>
<protein>
    <recommendedName>
        <fullName evidence="5">Rqc2 homolog RqcH</fullName>
        <shortName evidence="5">RqcH</shortName>
    </recommendedName>
</protein>
<name>A0A6C0G0H1_9BACL</name>
<evidence type="ECO:0000256" key="1">
    <source>
        <dbReference type="ARBA" id="ARBA00022555"/>
    </source>
</evidence>
<dbReference type="InterPro" id="IPR043682">
    <property type="entry name" value="RqcH_bacterial"/>
</dbReference>
<dbReference type="GO" id="GO:0043023">
    <property type="term" value="F:ribosomal large subunit binding"/>
    <property type="evidence" value="ECO:0007669"/>
    <property type="project" value="UniProtKB-UniRule"/>
</dbReference>
<dbReference type="HAMAP" id="MF_00844_B">
    <property type="entry name" value="RqcH_B"/>
    <property type="match status" value="1"/>
</dbReference>
<dbReference type="EMBL" id="CP048209">
    <property type="protein sequence ID" value="QHT61842.1"/>
    <property type="molecule type" value="Genomic_DNA"/>
</dbReference>
<dbReference type="GO" id="GO:0019843">
    <property type="term" value="F:rRNA binding"/>
    <property type="evidence" value="ECO:0007669"/>
    <property type="project" value="UniProtKB-UniRule"/>
</dbReference>
<dbReference type="Gene3D" id="3.40.970.40">
    <property type="entry name" value="fibrinogen binding protein from staphylococcus aureus domain like"/>
    <property type="match status" value="1"/>
</dbReference>
<evidence type="ECO:0000256" key="4">
    <source>
        <dbReference type="ARBA" id="ARBA00022917"/>
    </source>
</evidence>
<gene>
    <name evidence="5" type="primary">rqcH</name>
    <name evidence="7" type="ORF">GXP70_18895</name>
</gene>
<dbReference type="GO" id="GO:0072344">
    <property type="term" value="P:rescue of stalled ribosome"/>
    <property type="evidence" value="ECO:0007669"/>
    <property type="project" value="UniProtKB-UniRule"/>
</dbReference>
<dbReference type="Gene3D" id="1.10.8.50">
    <property type="match status" value="1"/>
</dbReference>
<dbReference type="Gene3D" id="2.30.310.10">
    <property type="entry name" value="ibrinogen binding protein from staphylococcus aureus domain"/>
    <property type="match status" value="1"/>
</dbReference>
<accession>A0A6C0G0H1</accession>
<keyword evidence="2 5" id="KW-0699">rRNA-binding</keyword>
<evidence type="ECO:0000259" key="6">
    <source>
        <dbReference type="Pfam" id="PF05670"/>
    </source>
</evidence>
<dbReference type="RefSeq" id="WP_162358279.1">
    <property type="nucleotide sequence ID" value="NZ_CP048209.1"/>
</dbReference>
<dbReference type="Pfam" id="PF05833">
    <property type="entry name" value="NFACT_N"/>
    <property type="match status" value="2"/>
</dbReference>
<feature type="domain" description="NFACT RNA-binding" evidence="6">
    <location>
        <begin position="497"/>
        <end position="585"/>
    </location>
</feature>
<evidence type="ECO:0000256" key="5">
    <source>
        <dbReference type="HAMAP-Rule" id="MF_00844"/>
    </source>
</evidence>
<dbReference type="AlphaFoldDB" id="A0A6C0G0H1"/>
<dbReference type="PANTHER" id="PTHR15239:SF6">
    <property type="entry name" value="RIBOSOME QUALITY CONTROL COMPLEX SUBUNIT NEMF"/>
    <property type="match status" value="1"/>
</dbReference>
<sequence>MALDGIVTRAIADELQTCVGARIHKIHQPSPHDLVLQIRGGRNPGRLLLSANPTYPRVHWTEETFVNPLEAPMFCMLMRKHCEGAVIEAVSQVGNERILHIDVRQRDELGDTFQKRIVIELMGRHSNIILLDAASEMIHDGIHHVTPSISSYRVIMPGTAYVAPPEQGKRDPFEIDGEQEFAEAMHAAGQLLVHPPIPDEDSIHFGSAPKPVPVESLTPDKLIVAAFSGISPLLAKEIVHRAEAANAGVKLPNGLAELRHAGAALWPSFRDMMTAFRSGTYAPQIVTPAGGSGKSAFSVTQLTHLNGEIASFDTVSACLEAFFGDKAQRDTVKQRVSDLLRFLQNERSKNEKKLEKLEESLREAQDADRFRILGELLTASLHLIKRGDTSVELANYYEEDMPVVTVPLDPQLTPSQNAQRLFKKYAKFRNSQTFVTGQMELAEQEIRYLASLLQQLDSASLADIEEIRDELAEQGYMRQREKRGSRKKKPKQPALLCYTSSEGLPIYVGKNNTQNDFLTNKVAGPNDTWLHTKDIPGSHVVIRGTSFNDSTLEEAAMLAAQFSQARSSSMVPVDYTLIRHVKKPSGAKPGFVIYDHQKTLFITPDEQRLKQLPSQIKA</sequence>
<feature type="coiled-coil region" evidence="5">
    <location>
        <begin position="340"/>
        <end position="367"/>
    </location>
</feature>
<comment type="similarity">
    <text evidence="5">Belongs to the NEMF family.</text>
</comment>